<comment type="subunit">
    <text evidence="6">Dimer of dimers.</text>
</comment>
<evidence type="ECO:0000256" key="7">
    <source>
        <dbReference type="PROSITE-ProRule" id="PRU10007"/>
    </source>
</evidence>
<feature type="binding site" evidence="6">
    <location>
        <position position="476"/>
    </location>
    <ligand>
        <name>K(+)</name>
        <dbReference type="ChEBI" id="CHEBI:29103"/>
        <label>2</label>
    </ligand>
</feature>
<evidence type="ECO:0000256" key="5">
    <source>
        <dbReference type="ARBA" id="ARBA00023097"/>
    </source>
</evidence>
<evidence type="ECO:0000313" key="12">
    <source>
        <dbReference type="Proteomes" id="UP000017668"/>
    </source>
</evidence>
<accession>A0ABN0HGU1</accession>
<evidence type="ECO:0000256" key="3">
    <source>
        <dbReference type="ARBA" id="ARBA00023002"/>
    </source>
</evidence>
<evidence type="ECO:0000256" key="8">
    <source>
        <dbReference type="RuleBase" id="RU003345"/>
    </source>
</evidence>
<feature type="binding site" evidence="6">
    <location>
        <begin position="198"/>
        <end position="201"/>
    </location>
    <ligand>
        <name>NAD(+)</name>
        <dbReference type="ChEBI" id="CHEBI:57540"/>
    </ligand>
</feature>
<dbReference type="EMBL" id="AMQQ01000034">
    <property type="protein sequence ID" value="EKJ93769.1"/>
    <property type="molecule type" value="Genomic_DNA"/>
</dbReference>
<dbReference type="PROSITE" id="PS00070">
    <property type="entry name" value="ALDEHYDE_DEHYDR_CYS"/>
    <property type="match status" value="1"/>
</dbReference>
<dbReference type="PROSITE" id="PS00687">
    <property type="entry name" value="ALDEHYDE_DEHYDR_GLU"/>
    <property type="match status" value="1"/>
</dbReference>
<sequence>MDSAPSRPSALSRRLRHDHRHATQAQPKASHFIDGDYVEDNAGTPFESIYPATGEIIARLHAATPAIVERAIASAKRAQKEWAAMSPMARGRILKRAADIMRERNEALSTLETLDTGKPIQETIVADPTSGADAFEFFGGIAPSALNGDYIPLGGDFAYTKRVPLGVCVGIGAWNYPQQIACWKAAPALVAGNAMVFKPSENTPLGALKIAEILIEAGLPKGLFNVIQGDRDTGPLLVNHPDVAKVSLTGSVPTGRKVAAAAAGHLKHVTMELGGKSPLIVFDDADIESAVGGAMLGNFYSSGQVCSNGTRVFVQKKAKARFLENLKSRTEAMILGDPLDYVTHLGPLVSKAQQEKVLSYIEKGKAEGATLITGGGIPNNVAGEGAYVQPTVFADVADDMTIAREEIFGPVMCVLDFEDEDEVLARANATEFGLAGGVFTADLARAHRVVDQLEAGTLWINTYNLCPVEIPFGGSKQSGFGRENSAEALEHYSELKTVYVSTGKVEAPY</sequence>
<dbReference type="Gene3D" id="3.40.605.10">
    <property type="entry name" value="Aldehyde Dehydrogenase, Chain A, domain 1"/>
    <property type="match status" value="1"/>
</dbReference>
<keyword evidence="3 6" id="KW-0560">Oxidoreductase</keyword>
<keyword evidence="2 6" id="KW-0630">Potassium</keyword>
<name>A0ABN0HGU1_RHILU</name>
<comment type="caution">
    <text evidence="6">Lacks conserved residue(s) required for the propagation of feature annotation.</text>
</comment>
<feature type="binding site" evidence="6">
    <location>
        <position position="115"/>
    </location>
    <ligand>
        <name>K(+)</name>
        <dbReference type="ChEBI" id="CHEBI:29103"/>
        <label>1</label>
    </ligand>
</feature>
<dbReference type="GO" id="GO:0008802">
    <property type="term" value="F:betaine-aldehyde dehydrogenase (NAD+) activity"/>
    <property type="evidence" value="ECO:0007669"/>
    <property type="project" value="UniProtKB-EC"/>
</dbReference>
<feature type="active site" description="Proton acceptor" evidence="6">
    <location>
        <position position="272"/>
    </location>
</feature>
<dbReference type="InterPro" id="IPR016162">
    <property type="entry name" value="Ald_DH_N"/>
</dbReference>
<feature type="binding site" description="covalent" evidence="6">
    <location>
        <position position="306"/>
    </location>
    <ligand>
        <name>NAD(+)</name>
        <dbReference type="ChEBI" id="CHEBI:57540"/>
    </ligand>
</feature>
<comment type="similarity">
    <text evidence="6 8">Belongs to the aldehyde dehydrogenase family.</text>
</comment>
<evidence type="ECO:0000313" key="11">
    <source>
        <dbReference type="EMBL" id="EKJ93769.1"/>
    </source>
</evidence>
<feature type="active site" description="Nucleophile" evidence="6">
    <location>
        <position position="306"/>
    </location>
</feature>
<dbReference type="RefSeq" id="WP_006700008.1">
    <property type="nucleotide sequence ID" value="NZ_AMQQ01000034.1"/>
</dbReference>
<evidence type="ECO:0000256" key="1">
    <source>
        <dbReference type="ARBA" id="ARBA00022723"/>
    </source>
</evidence>
<dbReference type="NCBIfam" id="NF009725">
    <property type="entry name" value="PRK13252.1"/>
    <property type="match status" value="1"/>
</dbReference>
<keyword evidence="4 6" id="KW-0520">NAD</keyword>
<feature type="binding site" evidence="6">
    <location>
        <position position="49"/>
    </location>
    <ligand>
        <name>K(+)</name>
        <dbReference type="ChEBI" id="CHEBI:29103"/>
        <label>1</label>
    </ligand>
</feature>
<dbReference type="InterPro" id="IPR016160">
    <property type="entry name" value="Ald_DH_CS_CYS"/>
</dbReference>
<keyword evidence="5 6" id="KW-0558">Oxidation</keyword>
<proteinExistence type="inferred from homology"/>
<feature type="region of interest" description="Disordered" evidence="9">
    <location>
        <begin position="1"/>
        <end position="36"/>
    </location>
</feature>
<feature type="binding site" evidence="6">
    <location>
        <begin position="172"/>
        <end position="174"/>
    </location>
    <ligand>
        <name>NAD(+)</name>
        <dbReference type="ChEBI" id="CHEBI:57540"/>
    </ligand>
</feature>
<feature type="active site" evidence="7">
    <location>
        <position position="272"/>
    </location>
</feature>
<keyword evidence="1 6" id="KW-0479">Metal-binding</keyword>
<dbReference type="InterPro" id="IPR011264">
    <property type="entry name" value="BADH"/>
</dbReference>
<feature type="binding site" evidence="6">
    <location>
        <position position="48"/>
    </location>
    <ligand>
        <name>K(+)</name>
        <dbReference type="ChEBI" id="CHEBI:29103"/>
        <label>1</label>
    </ligand>
</feature>
<comment type="cofactor">
    <cofactor evidence="6">
        <name>K(+)</name>
        <dbReference type="ChEBI" id="CHEBI:29103"/>
    </cofactor>
    <text evidence="6">Binds 2 potassium ions per subunit.</text>
</comment>
<evidence type="ECO:0000256" key="9">
    <source>
        <dbReference type="SAM" id="MobiDB-lite"/>
    </source>
</evidence>
<dbReference type="InterPro" id="IPR029510">
    <property type="entry name" value="Ald_DH_CS_GLU"/>
</dbReference>
<dbReference type="CDD" id="cd07090">
    <property type="entry name" value="ALDH_F9_TMBADH"/>
    <property type="match status" value="1"/>
</dbReference>
<organism evidence="11 12">
    <name type="scientific">Bradyrhizobium lupini HPC(L)</name>
    <dbReference type="NCBI Taxonomy" id="1229491"/>
    <lineage>
        <taxon>Bacteria</taxon>
        <taxon>Pseudomonadati</taxon>
        <taxon>Pseudomonadota</taxon>
        <taxon>Alphaproteobacteria</taxon>
        <taxon>Hyphomicrobiales</taxon>
        <taxon>Nitrobacteraceae</taxon>
        <taxon>Bradyrhizobium</taxon>
    </lineage>
</organism>
<gene>
    <name evidence="6" type="primary">betB</name>
    <name evidence="11" type="ORF">C241_22271</name>
</gene>
<comment type="function">
    <text evidence="6">Involved in the biosynthesis of the osmoprotectant glycine betaine. Catalyzes the irreversible oxidation of betaine aldehyde to the corresponding acid.</text>
</comment>
<feature type="binding site" evidence="6">
    <location>
        <position position="406"/>
    </location>
    <ligand>
        <name>NAD(+)</name>
        <dbReference type="ChEBI" id="CHEBI:57540"/>
    </ligand>
</feature>
<dbReference type="SUPFAM" id="SSF53720">
    <property type="entry name" value="ALDH-like"/>
    <property type="match status" value="1"/>
</dbReference>
<evidence type="ECO:0000256" key="2">
    <source>
        <dbReference type="ARBA" id="ARBA00022958"/>
    </source>
</evidence>
<dbReference type="InterPro" id="IPR016163">
    <property type="entry name" value="Ald_DH_C"/>
</dbReference>
<dbReference type="InterPro" id="IPR016161">
    <property type="entry name" value="Ald_DH/histidinol_DH"/>
</dbReference>
<evidence type="ECO:0000259" key="10">
    <source>
        <dbReference type="Pfam" id="PF00171"/>
    </source>
</evidence>
<comment type="pathway">
    <text evidence="6">Amine and polyamine biosynthesis; betaine biosynthesis via choline pathway; betaine from betaine aldehyde: step 1/1.</text>
</comment>
<feature type="domain" description="Aldehyde dehydrogenase" evidence="10">
    <location>
        <begin position="37"/>
        <end position="498"/>
    </location>
</feature>
<evidence type="ECO:0000256" key="6">
    <source>
        <dbReference type="HAMAP-Rule" id="MF_00804"/>
    </source>
</evidence>
<feature type="modified residue" description="Cysteine sulfenic acid (-SOH)" evidence="6">
    <location>
        <position position="306"/>
    </location>
</feature>
<feature type="binding site" evidence="6">
    <location>
        <position position="479"/>
    </location>
    <ligand>
        <name>K(+)</name>
        <dbReference type="ChEBI" id="CHEBI:29103"/>
        <label>2</label>
    </ligand>
</feature>
<comment type="catalytic activity">
    <reaction evidence="6">
        <text>betaine aldehyde + NAD(+) + H2O = glycine betaine + NADH + 2 H(+)</text>
        <dbReference type="Rhea" id="RHEA:15305"/>
        <dbReference type="ChEBI" id="CHEBI:15377"/>
        <dbReference type="ChEBI" id="CHEBI:15378"/>
        <dbReference type="ChEBI" id="CHEBI:15710"/>
        <dbReference type="ChEBI" id="CHEBI:17750"/>
        <dbReference type="ChEBI" id="CHEBI:57540"/>
        <dbReference type="ChEBI" id="CHEBI:57945"/>
        <dbReference type="EC" id="1.2.1.8"/>
    </reaction>
</comment>
<keyword evidence="12" id="KW-1185">Reference proteome</keyword>
<dbReference type="Pfam" id="PF00171">
    <property type="entry name" value="Aldedh"/>
    <property type="match status" value="1"/>
</dbReference>
<feature type="active site" description="Charge relay system" evidence="6">
    <location>
        <position position="184"/>
    </location>
</feature>
<keyword evidence="6" id="KW-0521">NADP</keyword>
<dbReference type="Gene3D" id="3.40.309.10">
    <property type="entry name" value="Aldehyde Dehydrogenase, Chain A, domain 2"/>
    <property type="match status" value="1"/>
</dbReference>
<dbReference type="InterPro" id="IPR015590">
    <property type="entry name" value="Aldehyde_DH_dom"/>
</dbReference>
<feature type="compositionally biased region" description="Basic residues" evidence="9">
    <location>
        <begin position="13"/>
        <end position="22"/>
    </location>
</feature>
<dbReference type="PANTHER" id="PTHR11699">
    <property type="entry name" value="ALDEHYDE DEHYDROGENASE-RELATED"/>
    <property type="match status" value="1"/>
</dbReference>
<feature type="compositionally biased region" description="Low complexity" evidence="9">
    <location>
        <begin position="1"/>
        <end position="12"/>
    </location>
</feature>
<dbReference type="HAMAP" id="MF_00804">
    <property type="entry name" value="BADH"/>
    <property type="match status" value="1"/>
</dbReference>
<comment type="caution">
    <text evidence="11">The sequence shown here is derived from an EMBL/GenBank/DDBJ whole genome shotgun (WGS) entry which is preliminary data.</text>
</comment>
<feature type="binding site" evidence="6">
    <location>
        <position position="266"/>
    </location>
    <ligand>
        <name>K(+)</name>
        <dbReference type="ChEBI" id="CHEBI:29103"/>
        <label>2</label>
    </ligand>
</feature>
<feature type="active site" description="Charge relay system" evidence="6">
    <location>
        <position position="483"/>
    </location>
</feature>
<dbReference type="EC" id="1.2.1.8" evidence="6"/>
<reference evidence="11 12" key="1">
    <citation type="journal article" date="2013" name="Genome Announc.">
        <title>Genome Sequence of Rhizobium lupini HPC(L) Isolated from Saline Desert Soil, Kutch (Gujarat).</title>
        <authorList>
            <person name="Agarwal L."/>
            <person name="Purohit H.J."/>
        </authorList>
    </citation>
    <scope>NUCLEOTIDE SEQUENCE [LARGE SCALE GENOMIC DNA]</scope>
    <source>
        <strain evidence="12">HPC(L)</strain>
    </source>
</reference>
<dbReference type="NCBIfam" id="TIGR01804">
    <property type="entry name" value="BADH"/>
    <property type="match status" value="1"/>
</dbReference>
<feature type="binding site" evidence="6">
    <location>
        <position position="274"/>
    </location>
    <ligand>
        <name>NAD(+)</name>
        <dbReference type="ChEBI" id="CHEBI:57540"/>
    </ligand>
</feature>
<protein>
    <recommendedName>
        <fullName evidence="6">Betaine aldehyde dehydrogenase</fullName>
        <shortName evidence="6">BADH</shortName>
        <ecNumber evidence="6">1.2.1.8</ecNumber>
    </recommendedName>
</protein>
<evidence type="ECO:0000256" key="4">
    <source>
        <dbReference type="ARBA" id="ARBA00023027"/>
    </source>
</evidence>
<dbReference type="Proteomes" id="UP000017668">
    <property type="component" value="Unassembled WGS sequence"/>
</dbReference>